<organism evidence="1 2">
    <name type="scientific">Streptomyces scopuliridis RB72</name>
    <dbReference type="NCBI Taxonomy" id="1440053"/>
    <lineage>
        <taxon>Bacteria</taxon>
        <taxon>Bacillati</taxon>
        <taxon>Actinomycetota</taxon>
        <taxon>Actinomycetes</taxon>
        <taxon>Kitasatosporales</taxon>
        <taxon>Streptomycetaceae</taxon>
        <taxon>Streptomyces</taxon>
    </lineage>
</organism>
<accession>A0A2T7TCD9</accession>
<reference evidence="1 2" key="1">
    <citation type="submission" date="2013-12" db="EMBL/GenBank/DDBJ databases">
        <title>Annotated genome of Streptomyces scopuliridis.</title>
        <authorList>
            <person name="Olson J.B."/>
        </authorList>
    </citation>
    <scope>NUCLEOTIDE SEQUENCE [LARGE SCALE GENOMIC DNA]</scope>
    <source>
        <strain evidence="1 2">RB72</strain>
    </source>
</reference>
<dbReference type="SUPFAM" id="SSF109880">
    <property type="entry name" value="A middle domain of Talin 1"/>
    <property type="match status" value="1"/>
</dbReference>
<dbReference type="RefSeq" id="WP_030351112.1">
    <property type="nucleotide sequence ID" value="NZ_JOEI01000007.1"/>
</dbReference>
<comment type="caution">
    <text evidence="1">The sequence shown here is derived from an EMBL/GenBank/DDBJ whole genome shotgun (WGS) entry which is preliminary data.</text>
</comment>
<protein>
    <submittedName>
        <fullName evidence="1">Uncharacterized protein</fullName>
    </submittedName>
</protein>
<sequence length="99" mass="10525">MAGDLNISAGELRASAGAADSLVTDLRPSLKKAVEDLTAASASFRDWSAGPRMEETADGWGTALGTLCDNLSQHAQGMRLLANGRDIMEQEVLDSFRGW</sequence>
<dbReference type="EMBL" id="AZSP01000057">
    <property type="protein sequence ID" value="PVE12844.1"/>
    <property type="molecule type" value="Genomic_DNA"/>
</dbReference>
<name>A0A2T7TCD9_9ACTN</name>
<gene>
    <name evidence="1" type="ORF">Y717_27200</name>
</gene>
<dbReference type="Proteomes" id="UP000245992">
    <property type="component" value="Unassembled WGS sequence"/>
</dbReference>
<dbReference type="STRING" id="1440053.GCA_000718095_01970"/>
<evidence type="ECO:0000313" key="2">
    <source>
        <dbReference type="Proteomes" id="UP000245992"/>
    </source>
</evidence>
<keyword evidence="2" id="KW-1185">Reference proteome</keyword>
<dbReference type="OrthoDB" id="4247540at2"/>
<proteinExistence type="predicted"/>
<dbReference type="AlphaFoldDB" id="A0A2T7TCD9"/>
<evidence type="ECO:0000313" key="1">
    <source>
        <dbReference type="EMBL" id="PVE12844.1"/>
    </source>
</evidence>
<dbReference type="InterPro" id="IPR036476">
    <property type="entry name" value="Talin_cent_sf"/>
</dbReference>